<evidence type="ECO:0000259" key="4">
    <source>
        <dbReference type="Pfam" id="PF13359"/>
    </source>
</evidence>
<evidence type="ECO:0000256" key="3">
    <source>
        <dbReference type="SAM" id="SignalP"/>
    </source>
</evidence>
<keyword evidence="2" id="KW-0479">Metal-binding</keyword>
<dbReference type="EMBL" id="CACVKT020005686">
    <property type="protein sequence ID" value="CAC5397538.1"/>
    <property type="molecule type" value="Genomic_DNA"/>
</dbReference>
<feature type="signal peptide" evidence="3">
    <location>
        <begin position="1"/>
        <end position="19"/>
    </location>
</feature>
<dbReference type="Pfam" id="PF13613">
    <property type="entry name" value="HTH_Tnp_4"/>
    <property type="match status" value="1"/>
</dbReference>
<dbReference type="Pfam" id="PF13359">
    <property type="entry name" value="DDE_Tnp_4"/>
    <property type="match status" value="1"/>
</dbReference>
<feature type="domain" description="DDE Tnp4" evidence="4">
    <location>
        <begin position="74"/>
        <end position="202"/>
    </location>
</feature>
<feature type="domain" description="Transposase Helix-turn-helix" evidence="5">
    <location>
        <begin position="7"/>
        <end position="48"/>
    </location>
</feature>
<feature type="chain" id="PRO_5027084150" description="DDE Tnp4 domain-containing protein" evidence="3">
    <location>
        <begin position="20"/>
        <end position="209"/>
    </location>
</feature>
<keyword evidence="3" id="KW-0732">Signal</keyword>
<dbReference type="GO" id="GO:0046872">
    <property type="term" value="F:metal ion binding"/>
    <property type="evidence" value="ECO:0007669"/>
    <property type="project" value="UniProtKB-KW"/>
</dbReference>
<reference evidence="6 7" key="1">
    <citation type="submission" date="2020-06" db="EMBL/GenBank/DDBJ databases">
        <authorList>
            <person name="Li R."/>
            <person name="Bekaert M."/>
        </authorList>
    </citation>
    <scope>NUCLEOTIDE SEQUENCE [LARGE SCALE GENOMIC DNA]</scope>
    <source>
        <strain evidence="7">wild</strain>
    </source>
</reference>
<sequence length="209" mass="23330">MSPTSVLLCLLMKLRLNLQHEDLAYRFGVSKTISDILNLGLPKLANKLSFLIQWPDKEYLLSNMPSVLNNLTEVSITPTGAISFVSKAFGGRTSDKVIKQLSGYLDKIQHGDQVLADRGFFYISKELANKSATLVIPAFTRGKKKQLSAKEVEQTRKIVHVRIHVERAIQRLKNFNILSSNMSMCMVPHSDSIVTICSAICNLQPKLVS</sequence>
<dbReference type="InterPro" id="IPR027806">
    <property type="entry name" value="HARBI1_dom"/>
</dbReference>
<evidence type="ECO:0000256" key="1">
    <source>
        <dbReference type="ARBA" id="ARBA00001968"/>
    </source>
</evidence>
<protein>
    <recommendedName>
        <fullName evidence="8">DDE Tnp4 domain-containing protein</fullName>
    </recommendedName>
</protein>
<organism evidence="6 7">
    <name type="scientific">Mytilus coruscus</name>
    <name type="common">Sea mussel</name>
    <dbReference type="NCBI Taxonomy" id="42192"/>
    <lineage>
        <taxon>Eukaryota</taxon>
        <taxon>Metazoa</taxon>
        <taxon>Spiralia</taxon>
        <taxon>Lophotrochozoa</taxon>
        <taxon>Mollusca</taxon>
        <taxon>Bivalvia</taxon>
        <taxon>Autobranchia</taxon>
        <taxon>Pteriomorphia</taxon>
        <taxon>Mytilida</taxon>
        <taxon>Mytiloidea</taxon>
        <taxon>Mytilidae</taxon>
        <taxon>Mytilinae</taxon>
        <taxon>Mytilus</taxon>
    </lineage>
</organism>
<evidence type="ECO:0000256" key="2">
    <source>
        <dbReference type="ARBA" id="ARBA00022723"/>
    </source>
</evidence>
<dbReference type="Proteomes" id="UP000507470">
    <property type="component" value="Unassembled WGS sequence"/>
</dbReference>
<evidence type="ECO:0000313" key="7">
    <source>
        <dbReference type="Proteomes" id="UP000507470"/>
    </source>
</evidence>
<evidence type="ECO:0000259" key="5">
    <source>
        <dbReference type="Pfam" id="PF13613"/>
    </source>
</evidence>
<accession>A0A6J8CM50</accession>
<evidence type="ECO:0008006" key="8">
    <source>
        <dbReference type="Google" id="ProtNLM"/>
    </source>
</evidence>
<dbReference type="PANTHER" id="PTHR23080">
    <property type="entry name" value="THAP DOMAIN PROTEIN"/>
    <property type="match status" value="1"/>
</dbReference>
<comment type="cofactor">
    <cofactor evidence="1">
        <name>a divalent metal cation</name>
        <dbReference type="ChEBI" id="CHEBI:60240"/>
    </cofactor>
</comment>
<dbReference type="AlphaFoldDB" id="A0A6J8CM50"/>
<dbReference type="PANTHER" id="PTHR23080:SF143">
    <property type="entry name" value="SI:DKEY-56D12.4"/>
    <property type="match status" value="1"/>
</dbReference>
<keyword evidence="7" id="KW-1185">Reference proteome</keyword>
<name>A0A6J8CM50_MYTCO</name>
<dbReference type="OrthoDB" id="7331812at2759"/>
<evidence type="ECO:0000313" key="6">
    <source>
        <dbReference type="EMBL" id="CAC5397538.1"/>
    </source>
</evidence>
<proteinExistence type="predicted"/>
<gene>
    <name evidence="6" type="ORF">MCOR_31965</name>
</gene>
<dbReference type="InterPro" id="IPR027805">
    <property type="entry name" value="Transposase_HTH_dom"/>
</dbReference>